<dbReference type="Gene3D" id="3.30.70.330">
    <property type="match status" value="2"/>
</dbReference>
<sequence length="177" mass="19975">DAGGNQHKVSVSPVVHVRGLCESVVEADLMEALSNYVMMMPFKRQALVEFENTEFSKKCVTFATSEPVYIAGQQAFFNYSTSKRITRPANTEDPSGGNKVLLLSIQNPLYPITVDVLYSVCNPVGKVERIVIFKRNGIQAMPTRLNVIRNDNDSWDYSKPYLNRRGRNFKSMCPMQT</sequence>
<dbReference type="GO" id="GO:0003676">
    <property type="term" value="F:nucleic acid binding"/>
    <property type="evidence" value="ECO:0007669"/>
    <property type="project" value="InterPro"/>
</dbReference>
<keyword evidence="2" id="KW-1185">Reference proteome</keyword>
<proteinExistence type="predicted"/>
<name>A0A2G9RH73_AQUCT</name>
<dbReference type="OrthoDB" id="302770at2759"/>
<dbReference type="AlphaFoldDB" id="A0A2G9RH73"/>
<accession>A0A2G9RH73</accession>
<reference evidence="2" key="1">
    <citation type="journal article" date="2017" name="Nat. Commun.">
        <title>The North American bullfrog draft genome provides insight into hormonal regulation of long noncoding RNA.</title>
        <authorList>
            <person name="Hammond S.A."/>
            <person name="Warren R.L."/>
            <person name="Vandervalk B.P."/>
            <person name="Kucuk E."/>
            <person name="Khan H."/>
            <person name="Gibb E.A."/>
            <person name="Pandoh P."/>
            <person name="Kirk H."/>
            <person name="Zhao Y."/>
            <person name="Jones M."/>
            <person name="Mungall A.J."/>
            <person name="Coope R."/>
            <person name="Pleasance S."/>
            <person name="Moore R.A."/>
            <person name="Holt R.A."/>
            <person name="Round J.M."/>
            <person name="Ohora S."/>
            <person name="Walle B.V."/>
            <person name="Veldhoen N."/>
            <person name="Helbing C.C."/>
            <person name="Birol I."/>
        </authorList>
    </citation>
    <scope>NUCLEOTIDE SEQUENCE [LARGE SCALE GENOMIC DNA]</scope>
</reference>
<dbReference type="PANTHER" id="PTHR15592">
    <property type="entry name" value="MATRIN 3/NUCLEAR PROTEIN 220-RELATED"/>
    <property type="match status" value="1"/>
</dbReference>
<dbReference type="InterPro" id="IPR012677">
    <property type="entry name" value="Nucleotide-bd_a/b_plait_sf"/>
</dbReference>
<evidence type="ECO:0000313" key="2">
    <source>
        <dbReference type="Proteomes" id="UP000228934"/>
    </source>
</evidence>
<protein>
    <submittedName>
        <fullName evidence="1">Uncharacterized protein</fullName>
    </submittedName>
</protein>
<dbReference type="SUPFAM" id="SSF54928">
    <property type="entry name" value="RNA-binding domain, RBD"/>
    <property type="match status" value="1"/>
</dbReference>
<dbReference type="EMBL" id="KV943103">
    <property type="protein sequence ID" value="PIO27266.1"/>
    <property type="molecule type" value="Genomic_DNA"/>
</dbReference>
<dbReference type="Proteomes" id="UP000228934">
    <property type="component" value="Unassembled WGS sequence"/>
</dbReference>
<gene>
    <name evidence="1" type="ORF">AB205_0112280</name>
</gene>
<dbReference type="InterPro" id="IPR035979">
    <property type="entry name" value="RBD_domain_sf"/>
</dbReference>
<organism evidence="1 2">
    <name type="scientific">Aquarana catesbeiana</name>
    <name type="common">American bullfrog</name>
    <name type="synonym">Rana catesbeiana</name>
    <dbReference type="NCBI Taxonomy" id="8400"/>
    <lineage>
        <taxon>Eukaryota</taxon>
        <taxon>Metazoa</taxon>
        <taxon>Chordata</taxon>
        <taxon>Craniata</taxon>
        <taxon>Vertebrata</taxon>
        <taxon>Euteleostomi</taxon>
        <taxon>Amphibia</taxon>
        <taxon>Batrachia</taxon>
        <taxon>Anura</taxon>
        <taxon>Neobatrachia</taxon>
        <taxon>Ranoidea</taxon>
        <taxon>Ranidae</taxon>
        <taxon>Aquarana</taxon>
    </lineage>
</organism>
<feature type="non-terminal residue" evidence="1">
    <location>
        <position position="1"/>
    </location>
</feature>
<evidence type="ECO:0000313" key="1">
    <source>
        <dbReference type="EMBL" id="PIO27266.1"/>
    </source>
</evidence>